<evidence type="ECO:0000313" key="3">
    <source>
        <dbReference type="Proteomes" id="UP001151760"/>
    </source>
</evidence>
<evidence type="ECO:0000256" key="1">
    <source>
        <dbReference type="SAM" id="MobiDB-lite"/>
    </source>
</evidence>
<sequence>MAGNEGRQTEPGEYGCILAGSQCIATWSSPYPITNEIRQNGAGSSGEQPLTIHTWLEWFGKQKPRSFSFATTLVDAENWIAHIEKLFEVLGCADAFKDRLAKLQDWKGDASQLWKAFILPRSEHKSNEKGIPTIRHRDGEPVDEFMKRFLRVVRFLGKKADSSDSQTRGMIRRDDGRVNDRNCNNEQKPHTTEDQLLGSSGQKRYSALSLFSGHSETCGSPVEPRL</sequence>
<dbReference type="EMBL" id="BQNB010014920">
    <property type="protein sequence ID" value="GJT33939.1"/>
    <property type="molecule type" value="Genomic_DNA"/>
</dbReference>
<accession>A0ABQ5DAN2</accession>
<gene>
    <name evidence="2" type="ORF">Tco_0924358</name>
</gene>
<feature type="region of interest" description="Disordered" evidence="1">
    <location>
        <begin position="162"/>
        <end position="200"/>
    </location>
</feature>
<evidence type="ECO:0008006" key="4">
    <source>
        <dbReference type="Google" id="ProtNLM"/>
    </source>
</evidence>
<feature type="compositionally biased region" description="Basic and acidic residues" evidence="1">
    <location>
        <begin position="171"/>
        <end position="180"/>
    </location>
</feature>
<protein>
    <recommendedName>
        <fullName evidence="4">Retrotransposon gag domain-containing protein</fullName>
    </recommendedName>
</protein>
<proteinExistence type="predicted"/>
<evidence type="ECO:0000313" key="2">
    <source>
        <dbReference type="EMBL" id="GJT33939.1"/>
    </source>
</evidence>
<dbReference type="Proteomes" id="UP001151760">
    <property type="component" value="Unassembled WGS sequence"/>
</dbReference>
<reference evidence="2" key="1">
    <citation type="journal article" date="2022" name="Int. J. Mol. Sci.">
        <title>Draft Genome of Tanacetum Coccineum: Genomic Comparison of Closely Related Tanacetum-Family Plants.</title>
        <authorList>
            <person name="Yamashiro T."/>
            <person name="Shiraishi A."/>
            <person name="Nakayama K."/>
            <person name="Satake H."/>
        </authorList>
    </citation>
    <scope>NUCLEOTIDE SEQUENCE</scope>
</reference>
<organism evidence="2 3">
    <name type="scientific">Tanacetum coccineum</name>
    <dbReference type="NCBI Taxonomy" id="301880"/>
    <lineage>
        <taxon>Eukaryota</taxon>
        <taxon>Viridiplantae</taxon>
        <taxon>Streptophyta</taxon>
        <taxon>Embryophyta</taxon>
        <taxon>Tracheophyta</taxon>
        <taxon>Spermatophyta</taxon>
        <taxon>Magnoliopsida</taxon>
        <taxon>eudicotyledons</taxon>
        <taxon>Gunneridae</taxon>
        <taxon>Pentapetalae</taxon>
        <taxon>asterids</taxon>
        <taxon>campanulids</taxon>
        <taxon>Asterales</taxon>
        <taxon>Asteraceae</taxon>
        <taxon>Asteroideae</taxon>
        <taxon>Anthemideae</taxon>
        <taxon>Anthemidinae</taxon>
        <taxon>Tanacetum</taxon>
    </lineage>
</organism>
<keyword evidence="3" id="KW-1185">Reference proteome</keyword>
<reference evidence="2" key="2">
    <citation type="submission" date="2022-01" db="EMBL/GenBank/DDBJ databases">
        <authorList>
            <person name="Yamashiro T."/>
            <person name="Shiraishi A."/>
            <person name="Satake H."/>
            <person name="Nakayama K."/>
        </authorList>
    </citation>
    <scope>NUCLEOTIDE SEQUENCE</scope>
</reference>
<comment type="caution">
    <text evidence="2">The sequence shown here is derived from an EMBL/GenBank/DDBJ whole genome shotgun (WGS) entry which is preliminary data.</text>
</comment>
<name>A0ABQ5DAN2_9ASTR</name>